<proteinExistence type="predicted"/>
<dbReference type="EMBL" id="JAYMYQ010000010">
    <property type="protein sequence ID" value="KAK7308308.1"/>
    <property type="molecule type" value="Genomic_DNA"/>
</dbReference>
<evidence type="ECO:0000313" key="2">
    <source>
        <dbReference type="Proteomes" id="UP001367508"/>
    </source>
</evidence>
<organism evidence="1 2">
    <name type="scientific">Canavalia gladiata</name>
    <name type="common">Sword bean</name>
    <name type="synonym">Dolichos gladiatus</name>
    <dbReference type="NCBI Taxonomy" id="3824"/>
    <lineage>
        <taxon>Eukaryota</taxon>
        <taxon>Viridiplantae</taxon>
        <taxon>Streptophyta</taxon>
        <taxon>Embryophyta</taxon>
        <taxon>Tracheophyta</taxon>
        <taxon>Spermatophyta</taxon>
        <taxon>Magnoliopsida</taxon>
        <taxon>eudicotyledons</taxon>
        <taxon>Gunneridae</taxon>
        <taxon>Pentapetalae</taxon>
        <taxon>rosids</taxon>
        <taxon>fabids</taxon>
        <taxon>Fabales</taxon>
        <taxon>Fabaceae</taxon>
        <taxon>Papilionoideae</taxon>
        <taxon>50 kb inversion clade</taxon>
        <taxon>NPAAA clade</taxon>
        <taxon>indigoferoid/millettioid clade</taxon>
        <taxon>Phaseoleae</taxon>
        <taxon>Canavalia</taxon>
    </lineage>
</organism>
<dbReference type="Proteomes" id="UP001367508">
    <property type="component" value="Unassembled WGS sequence"/>
</dbReference>
<evidence type="ECO:0000313" key="1">
    <source>
        <dbReference type="EMBL" id="KAK7308308.1"/>
    </source>
</evidence>
<name>A0AAN9K1Q1_CANGL</name>
<reference evidence="1 2" key="1">
    <citation type="submission" date="2024-01" db="EMBL/GenBank/DDBJ databases">
        <title>The genomes of 5 underutilized Papilionoideae crops provide insights into root nodulation and disease resistanc.</title>
        <authorList>
            <person name="Jiang F."/>
        </authorList>
    </citation>
    <scope>NUCLEOTIDE SEQUENCE [LARGE SCALE GENOMIC DNA]</scope>
    <source>
        <strain evidence="1">LVBAO_FW01</strain>
        <tissue evidence="1">Leaves</tissue>
    </source>
</reference>
<protein>
    <submittedName>
        <fullName evidence="1">Uncharacterized protein</fullName>
    </submittedName>
</protein>
<accession>A0AAN9K1Q1</accession>
<dbReference type="AlphaFoldDB" id="A0AAN9K1Q1"/>
<gene>
    <name evidence="1" type="ORF">VNO77_41910</name>
</gene>
<comment type="caution">
    <text evidence="1">The sequence shown here is derived from an EMBL/GenBank/DDBJ whole genome shotgun (WGS) entry which is preliminary data.</text>
</comment>
<sequence>MGSPSPNPTSISLLCQARLHFHSNPFYVHYHALTLVNILGKGKLEGYELWGVSTGPHSPCALLQSPPPPVSHSIITLLSSLRSLLFSMRNNSQTKPKPKPFFLS</sequence>
<keyword evidence="2" id="KW-1185">Reference proteome</keyword>